<evidence type="ECO:0000313" key="3">
    <source>
        <dbReference type="EMBL" id="ESO93680.1"/>
    </source>
</evidence>
<dbReference type="EC" id="2.3.1.5" evidence="2"/>
<dbReference type="EMBL" id="KB201890">
    <property type="protein sequence ID" value="ESO93680.1"/>
    <property type="molecule type" value="Genomic_DNA"/>
</dbReference>
<dbReference type="SUPFAM" id="SSF54001">
    <property type="entry name" value="Cysteine proteinases"/>
    <property type="match status" value="1"/>
</dbReference>
<dbReference type="InterPro" id="IPR053710">
    <property type="entry name" value="Arylamine_NAT_domain_sf"/>
</dbReference>
<accession>V4AEU0</accession>
<dbReference type="InterPro" id="IPR038765">
    <property type="entry name" value="Papain-like_cys_pep_sf"/>
</dbReference>
<dbReference type="PANTHER" id="PTHR11786:SF0">
    <property type="entry name" value="ARYLAMINE N-ACETYLTRANSFERASE 4-RELATED"/>
    <property type="match status" value="1"/>
</dbReference>
<sequence length="294" mass="34407">MFPLEEVKDYLSNVLGLSNVDQFLTNPDKLEIVTTILRAHVQIQPFQNVSTFLSIDYVNRHRPTWGVIKSAMFRKEGGVCYHHHYLFYEMLNTLKFNVGVVKARYFGVYTHLVILLRDLVKKGDVYLLEAGSGYPTFQPICLDFEKESPIFCESFVEYKYIKHEGLIIRVHKGDDKGEKTICESKRMIDGWRELYGFSVEDDEVSTIRALDDMYEIVMTDKIITPFHDSLRWICFPNFRARIFVDKTVMEENSEHKLVKKELKNTEEIVEAMHELSPVLDDYIIPALNNLKLFE</sequence>
<dbReference type="PANTHER" id="PTHR11786">
    <property type="entry name" value="N-HYDROXYARYLAMINE O-ACETYLTRANSFERASE"/>
    <property type="match status" value="1"/>
</dbReference>
<evidence type="ECO:0000256" key="1">
    <source>
        <dbReference type="ARBA" id="ARBA00006547"/>
    </source>
</evidence>
<name>V4AEU0_LOTGI</name>
<dbReference type="OrthoDB" id="10260017at2759"/>
<gene>
    <name evidence="3" type="ORF">LOTGIDRAFT_153132</name>
</gene>
<dbReference type="InterPro" id="IPR001447">
    <property type="entry name" value="Arylamine_N-AcTrfase"/>
</dbReference>
<dbReference type="OMA" id="PNEYSIT"/>
<dbReference type="Proteomes" id="UP000030746">
    <property type="component" value="Unassembled WGS sequence"/>
</dbReference>
<dbReference type="CTD" id="20235875"/>
<dbReference type="GeneID" id="20235875"/>
<comment type="similarity">
    <text evidence="1">Belongs to the arylamine N-acetyltransferase family.</text>
</comment>
<protein>
    <recommendedName>
        <fullName evidence="2">arylamine N-acetyltransferase</fullName>
        <ecNumber evidence="2">2.3.1.5</ecNumber>
    </recommendedName>
</protein>
<dbReference type="HOGENOM" id="CLU_078067_0_0_1"/>
<dbReference type="GO" id="GO:0004060">
    <property type="term" value="F:arylamine N-acetyltransferase activity"/>
    <property type="evidence" value="ECO:0007669"/>
    <property type="project" value="UniProtKB-EC"/>
</dbReference>
<evidence type="ECO:0000313" key="4">
    <source>
        <dbReference type="Proteomes" id="UP000030746"/>
    </source>
</evidence>
<dbReference type="Gene3D" id="3.30.2140.20">
    <property type="match status" value="1"/>
</dbReference>
<reference evidence="3 4" key="1">
    <citation type="journal article" date="2013" name="Nature">
        <title>Insights into bilaterian evolution from three spiralian genomes.</title>
        <authorList>
            <person name="Simakov O."/>
            <person name="Marletaz F."/>
            <person name="Cho S.J."/>
            <person name="Edsinger-Gonzales E."/>
            <person name="Havlak P."/>
            <person name="Hellsten U."/>
            <person name="Kuo D.H."/>
            <person name="Larsson T."/>
            <person name="Lv J."/>
            <person name="Arendt D."/>
            <person name="Savage R."/>
            <person name="Osoegawa K."/>
            <person name="de Jong P."/>
            <person name="Grimwood J."/>
            <person name="Chapman J.A."/>
            <person name="Shapiro H."/>
            <person name="Aerts A."/>
            <person name="Otillar R.P."/>
            <person name="Terry A.Y."/>
            <person name="Boore J.L."/>
            <person name="Grigoriev I.V."/>
            <person name="Lindberg D.R."/>
            <person name="Seaver E.C."/>
            <person name="Weisblat D.A."/>
            <person name="Putnam N.H."/>
            <person name="Rokhsar D.S."/>
        </authorList>
    </citation>
    <scope>NUCLEOTIDE SEQUENCE [LARGE SCALE GENOMIC DNA]</scope>
</reference>
<evidence type="ECO:0000256" key="2">
    <source>
        <dbReference type="ARBA" id="ARBA00012701"/>
    </source>
</evidence>
<dbReference type="Pfam" id="PF00797">
    <property type="entry name" value="Acetyltransf_2"/>
    <property type="match status" value="1"/>
</dbReference>
<dbReference type="KEGG" id="lgi:LOTGIDRAFT_153132"/>
<proteinExistence type="inferred from homology"/>
<dbReference type="AlphaFoldDB" id="V4AEU0"/>
<keyword evidence="4" id="KW-1185">Reference proteome</keyword>
<dbReference type="RefSeq" id="XP_009055315.1">
    <property type="nucleotide sequence ID" value="XM_009057067.1"/>
</dbReference>
<organism evidence="3 4">
    <name type="scientific">Lottia gigantea</name>
    <name type="common">Giant owl limpet</name>
    <dbReference type="NCBI Taxonomy" id="225164"/>
    <lineage>
        <taxon>Eukaryota</taxon>
        <taxon>Metazoa</taxon>
        <taxon>Spiralia</taxon>
        <taxon>Lophotrochozoa</taxon>
        <taxon>Mollusca</taxon>
        <taxon>Gastropoda</taxon>
        <taxon>Patellogastropoda</taxon>
        <taxon>Lottioidea</taxon>
        <taxon>Lottiidae</taxon>
        <taxon>Lottia</taxon>
    </lineage>
</organism>